<reference evidence="1 2" key="1">
    <citation type="journal article" date="2000" name="Nature">
        <title>The complete sequence of the mucosal pathogen Ureaplasma urealyticum.</title>
        <authorList>
            <person name="Glass J.I."/>
            <person name="Lefkowitz E.J."/>
            <person name="Glass J.S."/>
            <person name="Heiner C.R."/>
            <person name="Chen E.Y."/>
            <person name="Cassell G.H."/>
        </authorList>
    </citation>
    <scope>NUCLEOTIDE SEQUENCE [LARGE SCALE GENOMIC DNA]</scope>
    <source>
        <strain evidence="1 2">ATCC 700970</strain>
    </source>
</reference>
<sequence length="88" mass="10634">MKELLRLTKVKRYGKVYTPDYLVNIILDKGHYINGNINKKHVIDNSCGDGQFLTYIVDRYCKDYLINNNDLIELKKTIRNIYTWYRNW</sequence>
<dbReference type="STRING" id="273119.UU037"/>
<dbReference type="SUPFAM" id="SSF53335">
    <property type="entry name" value="S-adenosyl-L-methionine-dependent methyltransferases"/>
    <property type="match status" value="1"/>
</dbReference>
<protein>
    <submittedName>
        <fullName evidence="1">Unique hypothetical</fullName>
    </submittedName>
</protein>
<dbReference type="Proteomes" id="UP000000423">
    <property type="component" value="Chromosome"/>
</dbReference>
<name>Q9PRA8_UREPA</name>
<dbReference type="EMBL" id="AF222894">
    <property type="protein sequence ID" value="AAF30442.1"/>
    <property type="molecule type" value="Genomic_DNA"/>
</dbReference>
<dbReference type="OrthoDB" id="9814572at2"/>
<keyword evidence="2" id="KW-1185">Reference proteome</keyword>
<proteinExistence type="predicted"/>
<organism evidence="1 2">
    <name type="scientific">Ureaplasma parvum serovar 3 (strain ATCC 700970)</name>
    <dbReference type="NCBI Taxonomy" id="273119"/>
    <lineage>
        <taxon>Bacteria</taxon>
        <taxon>Bacillati</taxon>
        <taxon>Mycoplasmatota</taxon>
        <taxon>Mycoplasmoidales</taxon>
        <taxon>Mycoplasmoidaceae</taxon>
        <taxon>Ureaplasma</taxon>
    </lineage>
</organism>
<dbReference type="EnsemblBacteria" id="AAF30442">
    <property type="protein sequence ID" value="AAF30442"/>
    <property type="gene ID" value="UU037"/>
</dbReference>
<dbReference type="REBASE" id="11419">
    <property type="entry name" value="M.UurORF36P"/>
</dbReference>
<evidence type="ECO:0000313" key="1">
    <source>
        <dbReference type="EMBL" id="AAF30442.1"/>
    </source>
</evidence>
<dbReference type="AlphaFoldDB" id="Q9PRA8"/>
<accession>Q9PRA8</accession>
<dbReference type="RefSeq" id="WP_010891660.1">
    <property type="nucleotide sequence ID" value="NC_002162.1"/>
</dbReference>
<dbReference type="Gene3D" id="3.40.50.150">
    <property type="entry name" value="Vaccinia Virus protein VP39"/>
    <property type="match status" value="1"/>
</dbReference>
<dbReference type="GeneID" id="29672289"/>
<dbReference type="KEGG" id="uur:UU037"/>
<dbReference type="HOGENOM" id="CLU_2468151_0_0_14"/>
<evidence type="ECO:0000313" key="2">
    <source>
        <dbReference type="Proteomes" id="UP000000423"/>
    </source>
</evidence>
<gene>
    <name evidence="1" type="ordered locus">UU037</name>
</gene>
<dbReference type="InterPro" id="IPR029063">
    <property type="entry name" value="SAM-dependent_MTases_sf"/>
</dbReference>